<name>A0AAN8FFU8_TRICO</name>
<evidence type="ECO:0000313" key="3">
    <source>
        <dbReference type="Proteomes" id="UP001331761"/>
    </source>
</evidence>
<feature type="transmembrane region" description="Helical" evidence="1">
    <location>
        <begin position="73"/>
        <end position="93"/>
    </location>
</feature>
<evidence type="ECO:0000256" key="1">
    <source>
        <dbReference type="SAM" id="Phobius"/>
    </source>
</evidence>
<protein>
    <submittedName>
        <fullName evidence="2">Uncharacterized protein</fullName>
    </submittedName>
</protein>
<accession>A0AAN8FFU8</accession>
<dbReference type="InterPro" id="IPR004156">
    <property type="entry name" value="OATP"/>
</dbReference>
<dbReference type="PANTHER" id="PTHR11388:SF150">
    <property type="entry name" value="SOLUTE CARRIER ORGANIC ANION TRANSPORTER FAMILY MEMBER"/>
    <property type="match status" value="1"/>
</dbReference>
<evidence type="ECO:0000313" key="2">
    <source>
        <dbReference type="EMBL" id="KAK5978936.1"/>
    </source>
</evidence>
<reference evidence="2 3" key="1">
    <citation type="submission" date="2019-10" db="EMBL/GenBank/DDBJ databases">
        <title>Assembly and Annotation for the nematode Trichostrongylus colubriformis.</title>
        <authorList>
            <person name="Martin J."/>
        </authorList>
    </citation>
    <scope>NUCLEOTIDE SEQUENCE [LARGE SCALE GENOMIC DNA]</scope>
    <source>
        <strain evidence="2">G859</strain>
        <tissue evidence="2">Whole worm</tissue>
    </source>
</reference>
<feature type="transmembrane region" description="Helical" evidence="1">
    <location>
        <begin position="34"/>
        <end position="53"/>
    </location>
</feature>
<keyword evidence="1" id="KW-1133">Transmembrane helix</keyword>
<organism evidence="2 3">
    <name type="scientific">Trichostrongylus colubriformis</name>
    <name type="common">Black scour worm</name>
    <dbReference type="NCBI Taxonomy" id="6319"/>
    <lineage>
        <taxon>Eukaryota</taxon>
        <taxon>Metazoa</taxon>
        <taxon>Ecdysozoa</taxon>
        <taxon>Nematoda</taxon>
        <taxon>Chromadorea</taxon>
        <taxon>Rhabditida</taxon>
        <taxon>Rhabditina</taxon>
        <taxon>Rhabditomorpha</taxon>
        <taxon>Strongyloidea</taxon>
        <taxon>Trichostrongylidae</taxon>
        <taxon>Trichostrongylus</taxon>
    </lineage>
</organism>
<dbReference type="Proteomes" id="UP001331761">
    <property type="component" value="Unassembled WGS sequence"/>
</dbReference>
<gene>
    <name evidence="2" type="ORF">GCK32_010543</name>
</gene>
<comment type="caution">
    <text evidence="2">The sequence shown here is derived from an EMBL/GenBank/DDBJ whole genome shotgun (WGS) entry which is preliminary data.</text>
</comment>
<dbReference type="GO" id="GO:0043252">
    <property type="term" value="P:sodium-independent organic anion transport"/>
    <property type="evidence" value="ECO:0007669"/>
    <property type="project" value="TreeGrafter"/>
</dbReference>
<sequence length="106" mass="11890">MCACGHVDLFAATINHDKKFQQNTEECKKDQSNYGPFLMIFGGLLLLGVGRTVPFSLGLPLMDDNVKKHNLPLYFACMFFVKVLGPGLGLLIGSKLNEIYYNFNRK</sequence>
<dbReference type="PANTHER" id="PTHR11388">
    <property type="entry name" value="ORGANIC ANION TRANSPORTER"/>
    <property type="match status" value="1"/>
</dbReference>
<proteinExistence type="predicted"/>
<dbReference type="GO" id="GO:0015347">
    <property type="term" value="F:sodium-independent organic anion transmembrane transporter activity"/>
    <property type="evidence" value="ECO:0007669"/>
    <property type="project" value="TreeGrafter"/>
</dbReference>
<keyword evidence="3" id="KW-1185">Reference proteome</keyword>
<dbReference type="AlphaFoldDB" id="A0AAN8FFU8"/>
<dbReference type="GO" id="GO:0016323">
    <property type="term" value="C:basolateral plasma membrane"/>
    <property type="evidence" value="ECO:0007669"/>
    <property type="project" value="TreeGrafter"/>
</dbReference>
<keyword evidence="1" id="KW-0812">Transmembrane</keyword>
<keyword evidence="1" id="KW-0472">Membrane</keyword>
<dbReference type="Pfam" id="PF03137">
    <property type="entry name" value="OATP"/>
    <property type="match status" value="1"/>
</dbReference>
<dbReference type="EMBL" id="WIXE01008843">
    <property type="protein sequence ID" value="KAK5978936.1"/>
    <property type="molecule type" value="Genomic_DNA"/>
</dbReference>